<dbReference type="SUPFAM" id="SSF47413">
    <property type="entry name" value="lambda repressor-like DNA-binding domains"/>
    <property type="match status" value="1"/>
</dbReference>
<dbReference type="PROSITE" id="PS50943">
    <property type="entry name" value="HTH_CROC1"/>
    <property type="match status" value="1"/>
</dbReference>
<reference evidence="2 3" key="1">
    <citation type="submission" date="2020-04" db="EMBL/GenBank/DDBJ databases">
        <authorList>
            <person name="Yin C."/>
        </authorList>
    </citation>
    <scope>NUCLEOTIDE SEQUENCE [LARGE SCALE GENOMIC DNA]</scope>
    <source>
        <strain evidence="2 3">Ak56</strain>
    </source>
</reference>
<dbReference type="EMBL" id="JABAHZ010000003">
    <property type="protein sequence ID" value="NLR79945.1"/>
    <property type="molecule type" value="Genomic_DNA"/>
</dbReference>
<keyword evidence="3" id="KW-1185">Reference proteome</keyword>
<proteinExistence type="predicted"/>
<gene>
    <name evidence="2" type="ORF">HGH91_15005</name>
</gene>
<sequence length="296" mass="33574">MEIKNSHKIDFLDAESIKKLEYGALQHRRFSSIEFKILKVDNEDKIITVQTTQAKSLSENYADLQKLITLTKDLFSRYIPDYKIHVQAIPYSHPEVDELSTEDIRKYMEEKGLKIKDIEKLTGIDKTNLSAWLNDKRVMSQPVKAMFYFMIKSMENINAFSEITPEKLIKKKAANPAYQDILIACGEKGTKATGKITLMLSEAKTMRNPVKKRSPGSLINGDVTWLWKGCHLLGDSSKVKGENYDIVLVEFIDDNPSITQRSLVISSGIGTKEAISKTDLKAGKDKHTVNKQQKSK</sequence>
<comment type="caution">
    <text evidence="2">The sequence shown here is derived from an EMBL/GenBank/DDBJ whole genome shotgun (WGS) entry which is preliminary data.</text>
</comment>
<dbReference type="CDD" id="cd00093">
    <property type="entry name" value="HTH_XRE"/>
    <property type="match status" value="1"/>
</dbReference>
<dbReference type="RefSeq" id="WP_168739457.1">
    <property type="nucleotide sequence ID" value="NZ_JABAHZ010000003.1"/>
</dbReference>
<feature type="domain" description="HTH cro/C1-type" evidence="1">
    <location>
        <begin position="104"/>
        <end position="137"/>
    </location>
</feature>
<name>A0A847SL93_9BACT</name>
<dbReference type="AlphaFoldDB" id="A0A847SL93"/>
<evidence type="ECO:0000313" key="2">
    <source>
        <dbReference type="EMBL" id="NLR79945.1"/>
    </source>
</evidence>
<dbReference type="Proteomes" id="UP000552864">
    <property type="component" value="Unassembled WGS sequence"/>
</dbReference>
<evidence type="ECO:0000259" key="1">
    <source>
        <dbReference type="PROSITE" id="PS50943"/>
    </source>
</evidence>
<protein>
    <submittedName>
        <fullName evidence="2">Helix-turn-helix transcriptional regulator</fullName>
    </submittedName>
</protein>
<evidence type="ECO:0000313" key="3">
    <source>
        <dbReference type="Proteomes" id="UP000552864"/>
    </source>
</evidence>
<dbReference type="GO" id="GO:0003677">
    <property type="term" value="F:DNA binding"/>
    <property type="evidence" value="ECO:0007669"/>
    <property type="project" value="InterPro"/>
</dbReference>
<dbReference type="InterPro" id="IPR010982">
    <property type="entry name" value="Lambda_DNA-bd_dom_sf"/>
</dbReference>
<dbReference type="InterPro" id="IPR001387">
    <property type="entry name" value="Cro/C1-type_HTH"/>
</dbReference>
<dbReference type="Gene3D" id="1.10.260.40">
    <property type="entry name" value="lambda repressor-like DNA-binding domains"/>
    <property type="match status" value="1"/>
</dbReference>
<organism evidence="2 3">
    <name type="scientific">Chitinophaga eiseniae</name>
    <dbReference type="NCBI Taxonomy" id="634771"/>
    <lineage>
        <taxon>Bacteria</taxon>
        <taxon>Pseudomonadati</taxon>
        <taxon>Bacteroidota</taxon>
        <taxon>Chitinophagia</taxon>
        <taxon>Chitinophagales</taxon>
        <taxon>Chitinophagaceae</taxon>
        <taxon>Chitinophaga</taxon>
    </lineage>
</organism>
<accession>A0A847SL93</accession>
<dbReference type="Pfam" id="PF13443">
    <property type="entry name" value="HTH_26"/>
    <property type="match status" value="1"/>
</dbReference>